<gene>
    <name evidence="4" type="ORF">I5907_01630</name>
</gene>
<dbReference type="Gene3D" id="2.50.20.10">
    <property type="entry name" value="Lipoprotein localisation LolA/LolB/LppX"/>
    <property type="match status" value="1"/>
</dbReference>
<dbReference type="PANTHER" id="PTHR11851:SF224">
    <property type="entry name" value="PROCESSING PROTEASE"/>
    <property type="match status" value="1"/>
</dbReference>
<dbReference type="InterPro" id="IPR011249">
    <property type="entry name" value="Metalloenz_LuxS/M16"/>
</dbReference>
<dbReference type="InterPro" id="IPR007863">
    <property type="entry name" value="Peptidase_M16_C"/>
</dbReference>
<protein>
    <submittedName>
        <fullName evidence="4">Insulinase family protein</fullName>
    </submittedName>
</protein>
<sequence length="692" mass="74427">MKQIIIAATGLLFTTVTMAQSAVDRSVRPKPGPAPAIAIKDPVIYKLANGITVLVVENHKLPKVTATYSIDAGPVTEGSKAGTLDLMGGMLAEGTTKMSKAEFDEAVDQMGADVSLGSSGGSVGALTRYFDKAFTLMTDALKSPAFKQESFDKIKTQTLTGIKSNEKSAKAISANVVGALSFGADHPAGEFTTETSVNSITLDDIKKAYAKYITPSRGYLTFVGDITPAQAKALAEKTLGNWKGTALSLEQLKTVKNPAKTEIDIVDVPNAVQSEITVTNLVLLPMSSPDYFPVLLTNQILGGGADARLFLNLREKHGFTYGSYSNIGSGRFQSRFSATASVRNDKVDSAVAEILTELNRIRTEKVSATELANAKGIYNGSFALGLENPARTASFASNIIINDLPKDFYRTYLQKINAVTVEDVQRVAQKYFSYNDTRVVVVGKAEAVKPGLAKLGYDVKMYDKNAKPVEAKANAAVNMTADQIIDKYITVSGGADELKKINSISSTGTLAVQGMQLDATSKRMAPNKELMEVSMNGQVAMRTAFDGEKGYQSQMGNKMDFDADQLAKKKEIKGLFPQMYYKTAGYKLEVTGTDKVGGADAYKVKIVSPSGAEAVEYYDVATGNLVKEEAVEKQGGMEIQRSVEYANFKKVGNVLLPFTFNISVQAAQGSQDLVMEISEYKINEGVTDADFK</sequence>
<dbReference type="GO" id="GO:0046872">
    <property type="term" value="F:metal ion binding"/>
    <property type="evidence" value="ECO:0007669"/>
    <property type="project" value="InterPro"/>
</dbReference>
<dbReference type="Pfam" id="PF00675">
    <property type="entry name" value="Peptidase_M16"/>
    <property type="match status" value="1"/>
</dbReference>
<evidence type="ECO:0000256" key="1">
    <source>
        <dbReference type="SAM" id="SignalP"/>
    </source>
</evidence>
<keyword evidence="1" id="KW-0732">Signal</keyword>
<name>A0A931GU21_9BACT</name>
<evidence type="ECO:0000313" key="5">
    <source>
        <dbReference type="Proteomes" id="UP000628448"/>
    </source>
</evidence>
<proteinExistence type="predicted"/>
<dbReference type="Proteomes" id="UP000628448">
    <property type="component" value="Unassembled WGS sequence"/>
</dbReference>
<dbReference type="Pfam" id="PF05193">
    <property type="entry name" value="Peptidase_M16_C"/>
    <property type="match status" value="1"/>
</dbReference>
<dbReference type="RefSeq" id="WP_196989004.1">
    <property type="nucleotide sequence ID" value="NZ_JADWYR010000001.1"/>
</dbReference>
<dbReference type="Gene3D" id="3.30.830.10">
    <property type="entry name" value="Metalloenzyme, LuxS/M16 peptidase-like"/>
    <property type="match status" value="2"/>
</dbReference>
<evidence type="ECO:0000259" key="3">
    <source>
        <dbReference type="Pfam" id="PF05193"/>
    </source>
</evidence>
<accession>A0A931GU21</accession>
<keyword evidence="5" id="KW-1185">Reference proteome</keyword>
<feature type="domain" description="Peptidase M16 N-terminal" evidence="2">
    <location>
        <begin position="53"/>
        <end position="169"/>
    </location>
</feature>
<evidence type="ECO:0000313" key="4">
    <source>
        <dbReference type="EMBL" id="MBG9374920.1"/>
    </source>
</evidence>
<organism evidence="4 5">
    <name type="scientific">Panacibacter microcysteis</name>
    <dbReference type="NCBI Taxonomy" id="2793269"/>
    <lineage>
        <taxon>Bacteria</taxon>
        <taxon>Pseudomonadati</taxon>
        <taxon>Bacteroidota</taxon>
        <taxon>Chitinophagia</taxon>
        <taxon>Chitinophagales</taxon>
        <taxon>Chitinophagaceae</taxon>
        <taxon>Panacibacter</taxon>
    </lineage>
</organism>
<comment type="caution">
    <text evidence="4">The sequence shown here is derived from an EMBL/GenBank/DDBJ whole genome shotgun (WGS) entry which is preliminary data.</text>
</comment>
<reference evidence="4" key="1">
    <citation type="submission" date="2020-11" db="EMBL/GenBank/DDBJ databases">
        <title>Bacterial whole genome sequence for Panacibacter sp. DH6.</title>
        <authorList>
            <person name="Le V."/>
            <person name="Ko S."/>
            <person name="Ahn C.-Y."/>
            <person name="Oh H.-M."/>
        </authorList>
    </citation>
    <scope>NUCLEOTIDE SEQUENCE</scope>
    <source>
        <strain evidence="4">DH6</strain>
    </source>
</reference>
<dbReference type="AlphaFoldDB" id="A0A931GU21"/>
<evidence type="ECO:0000259" key="2">
    <source>
        <dbReference type="Pfam" id="PF00675"/>
    </source>
</evidence>
<dbReference type="SUPFAM" id="SSF63411">
    <property type="entry name" value="LuxS/MPP-like metallohydrolase"/>
    <property type="match status" value="2"/>
</dbReference>
<dbReference type="EMBL" id="JADWYR010000001">
    <property type="protein sequence ID" value="MBG9374920.1"/>
    <property type="molecule type" value="Genomic_DNA"/>
</dbReference>
<feature type="domain" description="Peptidase M16 C-terminal" evidence="3">
    <location>
        <begin position="199"/>
        <end position="375"/>
    </location>
</feature>
<dbReference type="InterPro" id="IPR011765">
    <property type="entry name" value="Pept_M16_N"/>
</dbReference>
<dbReference type="InterPro" id="IPR050361">
    <property type="entry name" value="MPP/UQCRC_Complex"/>
</dbReference>
<feature type="signal peptide" evidence="1">
    <location>
        <begin position="1"/>
        <end position="19"/>
    </location>
</feature>
<dbReference type="PANTHER" id="PTHR11851">
    <property type="entry name" value="METALLOPROTEASE"/>
    <property type="match status" value="1"/>
</dbReference>
<feature type="chain" id="PRO_5037532087" evidence="1">
    <location>
        <begin position="20"/>
        <end position="692"/>
    </location>
</feature>